<name>A0A8J1MU58_XENLA</name>
<feature type="domain" description="PDZ" evidence="5">
    <location>
        <begin position="258"/>
        <end position="342"/>
    </location>
</feature>
<dbReference type="FunFam" id="2.30.42.10:FF:000021">
    <property type="entry name" value="Glutamate receptor interacting protein 1"/>
    <property type="match status" value="1"/>
</dbReference>
<dbReference type="Pfam" id="PF17820">
    <property type="entry name" value="PDZ_6"/>
    <property type="match status" value="1"/>
</dbReference>
<dbReference type="InterPro" id="IPR043545">
    <property type="entry name" value="GRIP1/2"/>
</dbReference>
<feature type="domain" description="PDZ" evidence="5">
    <location>
        <begin position="627"/>
        <end position="709"/>
    </location>
</feature>
<dbReference type="CTD" id="432193"/>
<dbReference type="GO" id="GO:0005737">
    <property type="term" value="C:cytoplasm"/>
    <property type="evidence" value="ECO:0007669"/>
    <property type="project" value="UniProtKB-SubCell"/>
</dbReference>
<dbReference type="FunFam" id="2.30.42.10:FF:000035">
    <property type="entry name" value="Glutamate receptor interacting protein 1"/>
    <property type="match status" value="1"/>
</dbReference>
<feature type="region of interest" description="Disordered" evidence="4">
    <location>
        <begin position="1037"/>
        <end position="1079"/>
    </location>
</feature>
<dbReference type="GeneID" id="432193"/>
<feature type="domain" description="PDZ" evidence="5">
    <location>
        <begin position="426"/>
        <end position="501"/>
    </location>
</feature>
<feature type="domain" description="PDZ" evidence="5">
    <location>
        <begin position="953"/>
        <end position="1035"/>
    </location>
</feature>
<evidence type="ECO:0000259" key="5">
    <source>
        <dbReference type="PROSITE" id="PS50106"/>
    </source>
</evidence>
<keyword evidence="7" id="KW-0675">Receptor</keyword>
<evidence type="ECO:0000256" key="2">
    <source>
        <dbReference type="ARBA" id="ARBA00022490"/>
    </source>
</evidence>
<dbReference type="CDD" id="cd06684">
    <property type="entry name" value="PDZ3_GRIP1-2-like"/>
    <property type="match status" value="1"/>
</dbReference>
<dbReference type="Gene3D" id="2.30.42.10">
    <property type="match status" value="7"/>
</dbReference>
<dbReference type="CDD" id="cd06682">
    <property type="entry name" value="PDZ5_GRIP1-2-like"/>
    <property type="match status" value="1"/>
</dbReference>
<dbReference type="InterPro" id="IPR001478">
    <property type="entry name" value="PDZ"/>
</dbReference>
<dbReference type="FunFam" id="2.30.42.10:FF:000034">
    <property type="entry name" value="Glutamate receptor interacting protein 1"/>
    <property type="match status" value="1"/>
</dbReference>
<dbReference type="SMART" id="SM00228">
    <property type="entry name" value="PDZ"/>
    <property type="match status" value="7"/>
</dbReference>
<feature type="domain" description="PDZ" evidence="5">
    <location>
        <begin position="59"/>
        <end position="142"/>
    </location>
</feature>
<keyword evidence="6" id="KW-1185">Reference proteome</keyword>
<evidence type="ECO:0000313" key="6">
    <source>
        <dbReference type="Proteomes" id="UP000186698"/>
    </source>
</evidence>
<dbReference type="PROSITE" id="PS50106">
    <property type="entry name" value="PDZ"/>
    <property type="match status" value="7"/>
</dbReference>
<dbReference type="FunFam" id="2.30.42.10:FF:000023">
    <property type="entry name" value="Glutamate receptor interacting protein 1"/>
    <property type="match status" value="1"/>
</dbReference>
<dbReference type="CDD" id="cd06685">
    <property type="entry name" value="PDZ7_GRIP1-2-like"/>
    <property type="match status" value="1"/>
</dbReference>
<keyword evidence="3" id="KW-0677">Repeat</keyword>
<reference evidence="7" key="2">
    <citation type="submission" date="2025-08" db="UniProtKB">
        <authorList>
            <consortium name="RefSeq"/>
        </authorList>
    </citation>
    <scope>IDENTIFICATION</scope>
    <source>
        <strain evidence="7">J_2021</strain>
        <tissue evidence="7">Erythrocytes</tissue>
    </source>
</reference>
<dbReference type="FunFam" id="2.30.42.10:FF:000022">
    <property type="entry name" value="Glutamate receptor interacting protein 1"/>
    <property type="match status" value="1"/>
</dbReference>
<dbReference type="InterPro" id="IPR041489">
    <property type="entry name" value="PDZ_6"/>
</dbReference>
<feature type="domain" description="PDZ" evidence="5">
    <location>
        <begin position="156"/>
        <end position="244"/>
    </location>
</feature>
<dbReference type="CDD" id="cd06683">
    <property type="entry name" value="PDZ6_GRIP1-2-like"/>
    <property type="match status" value="1"/>
</dbReference>
<dbReference type="FunFam" id="2.30.42.10:FF:000031">
    <property type="entry name" value="Glutamate receptor interacting protein 1"/>
    <property type="match status" value="1"/>
</dbReference>
<protein>
    <submittedName>
        <fullName evidence="7">Glutamate receptor-interacting protein 1 isoform X14</fullName>
    </submittedName>
</protein>
<reference evidence="6" key="1">
    <citation type="submission" date="2024-06" db="UniProtKB">
        <authorList>
            <consortium name="RefSeq"/>
        </authorList>
    </citation>
    <scope>NUCLEOTIDE SEQUENCE [LARGE SCALE GENOMIC DNA]</scope>
    <source>
        <strain evidence="6">J_2021</strain>
    </source>
</reference>
<feature type="compositionally biased region" description="Polar residues" evidence="4">
    <location>
        <begin position="1044"/>
        <end position="1067"/>
    </location>
</feature>
<gene>
    <name evidence="7" type="primary">grip1.S</name>
</gene>
<evidence type="ECO:0000313" key="7">
    <source>
        <dbReference type="RefSeq" id="XP_041444560.1"/>
    </source>
</evidence>
<dbReference type="InterPro" id="IPR036034">
    <property type="entry name" value="PDZ_sf"/>
</dbReference>
<dbReference type="SUPFAM" id="SSF50156">
    <property type="entry name" value="PDZ domain-like"/>
    <property type="match status" value="7"/>
</dbReference>
<dbReference type="RefSeq" id="XP_041444560.1">
    <property type="nucleotide sequence ID" value="XM_041588626.1"/>
</dbReference>
<evidence type="ECO:0000256" key="4">
    <source>
        <dbReference type="SAM" id="MobiDB-lite"/>
    </source>
</evidence>
<feature type="compositionally biased region" description="Polar residues" evidence="4">
    <location>
        <begin position="884"/>
        <end position="894"/>
    </location>
</feature>
<dbReference type="GO" id="GO:0098887">
    <property type="term" value="P:neurotransmitter receptor transport, endosome to postsynaptic membrane"/>
    <property type="evidence" value="ECO:0007669"/>
    <property type="project" value="TreeGrafter"/>
</dbReference>
<dbReference type="PANTHER" id="PTHR46227">
    <property type="entry name" value="GLUTAMATE RECEPTOR-INTERACTING PROTEIN GRIP"/>
    <property type="match status" value="1"/>
</dbReference>
<comment type="subcellular location">
    <subcellularLocation>
        <location evidence="1">Cytoplasm</location>
    </subcellularLocation>
</comment>
<dbReference type="Proteomes" id="UP000186698">
    <property type="component" value="Chromosome 3S"/>
</dbReference>
<dbReference type="Pfam" id="PF00595">
    <property type="entry name" value="PDZ"/>
    <property type="match status" value="6"/>
</dbReference>
<organism evidence="6 7">
    <name type="scientific">Xenopus laevis</name>
    <name type="common">African clawed frog</name>
    <dbReference type="NCBI Taxonomy" id="8355"/>
    <lineage>
        <taxon>Eukaryota</taxon>
        <taxon>Metazoa</taxon>
        <taxon>Chordata</taxon>
        <taxon>Craniata</taxon>
        <taxon>Vertebrata</taxon>
        <taxon>Euteleostomi</taxon>
        <taxon>Amphibia</taxon>
        <taxon>Batrachia</taxon>
        <taxon>Anura</taxon>
        <taxon>Pipoidea</taxon>
        <taxon>Pipidae</taxon>
        <taxon>Xenopodinae</taxon>
        <taxon>Xenopus</taxon>
        <taxon>Xenopus</taxon>
    </lineage>
</organism>
<proteinExistence type="predicted"/>
<dbReference type="CDD" id="cd06681">
    <property type="entry name" value="PDZ2_GRIP1-2-like"/>
    <property type="match status" value="1"/>
</dbReference>
<feature type="domain" description="PDZ" evidence="5">
    <location>
        <begin position="527"/>
        <end position="612"/>
    </location>
</feature>
<sequence length="1079" mass="116967">MLLCHPMFINEYFQSLAARGFQGVDEGPYTKSSTPSKAPDGALAVRRQSITEEFKGSTVVELMKKEGTTLGLTVSGGIDKDGKPRVSNLRQGGIAARSDQLNVGDYIKAVNGINLTKFRHDEIISLLKNVGERVVLEVEYELPPVAIQGSGVIFKTVEVTLHKEGNTFGFVIRGGAHEDRNKSRPIVITCIRPGGPADREGTIKPGDRLLSIDGIRLHGTTHTEAMSILKQCGQEATLLIEYDVSVMDTVSTASGPLLVEVAKTPGSNLGVALTTSMYYNKQVIVIDKIKSASIADRCGALHIGDHILSVDGTSMEYCTLAESTQLLASTTEHVKLEILPYHQTRLALKGPDHAALVSSSFSPTSMSAYSLSSLNTGTLPRSLYPTSPRGTLMRRRMKKKDFKSSLSLASSTVGLAGQIVHTESTEVVLTADPVVGFGIQLQGSVFATETLSSPPLISYIDVDSPAERCGVLQVGDRVIAINGVQTEDSTFEEANQLLRDSTIAGKVTLEVEFDVAESVIPSSGTFHVKLPKKHNVELGITISSPSTRKNGDPLVISDIKKGSVAHRTGTLELGDKLLAIDNIRLDNCPMEDAVQILQQCEELVKLKIRKDEDNSDEQETSGSIIYTVELKRYGGPLGITISGTEEPFDPIIISSLTKGGLAERTGAIHIGDRILAINSNSLKGKPLSEAIHLLQMAGETVTLKIKKQTDATSPKLLSGRISELCDAEDETPVTQKSSNLSDIYSTTVPSVDSAVESWDGSAADTAYGSQGPNFQASGFSFNAYEWRNPKQKGSLSPLGRPRNNHFHDTGLSDDEWDRPTTSAYAGGPQEPDGEQEENFWSQALEDLETCGQSGILRELEEKAGSQVISRNTYTLATIMSGSTLSLNHDNSQPRSHLGRQGSFQEKSSGRPHYSPTIRSNTLPSDVGRKSVSMRKMKQEIKDIMSPTPVELHKVALFKDSDREDFGFSVADGLLEKGVYVKNIRPNGPGDIAGLKPYDRLLQVNHIRTRDFDCCLVIPLIAESGNKLDLVISRNPVASQKDPSDVQNSSVQEWTDHNTFSQSTSSRLASMDMRDSINTL</sequence>
<dbReference type="AlphaFoldDB" id="A0A8J1MU58"/>
<dbReference type="FunFam" id="2.30.42.10:FF:000025">
    <property type="entry name" value="Glutamate receptor interacting protein 1"/>
    <property type="match status" value="1"/>
</dbReference>
<feature type="region of interest" description="Disordered" evidence="4">
    <location>
        <begin position="790"/>
        <end position="836"/>
    </location>
</feature>
<accession>A0A8J1MU58</accession>
<dbReference type="CDD" id="cd06686">
    <property type="entry name" value="PDZ4_GRIP1-2-like"/>
    <property type="match status" value="1"/>
</dbReference>
<feature type="region of interest" description="Disordered" evidence="4">
    <location>
        <begin position="884"/>
        <end position="930"/>
    </location>
</feature>
<dbReference type="CDD" id="cd06687">
    <property type="entry name" value="PDZ1_GRIP1-2-like"/>
    <property type="match status" value="1"/>
</dbReference>
<dbReference type="PANTHER" id="PTHR46227:SF3">
    <property type="entry name" value="GLUTAMATE RECEPTOR-INTERACTING PROTEIN 1"/>
    <property type="match status" value="1"/>
</dbReference>
<evidence type="ECO:0000256" key="3">
    <source>
        <dbReference type="ARBA" id="ARBA00022737"/>
    </source>
</evidence>
<keyword evidence="2" id="KW-0963">Cytoplasm</keyword>
<evidence type="ECO:0000256" key="1">
    <source>
        <dbReference type="ARBA" id="ARBA00004496"/>
    </source>
</evidence>